<keyword evidence="4 7" id="KW-0812">Transmembrane</keyword>
<dbReference type="PaxDb" id="768679-TTX_1296"/>
<feature type="transmembrane region" description="Helical" evidence="7">
    <location>
        <begin position="123"/>
        <end position="143"/>
    </location>
</feature>
<dbReference type="Gene3D" id="1.20.1250.20">
    <property type="entry name" value="MFS general substrate transporter like domains"/>
    <property type="match status" value="1"/>
</dbReference>
<dbReference type="STRING" id="768679.TTX_1296"/>
<dbReference type="GeneID" id="69053190"/>
<evidence type="ECO:0000256" key="4">
    <source>
        <dbReference type="ARBA" id="ARBA00022692"/>
    </source>
</evidence>
<evidence type="ECO:0000256" key="3">
    <source>
        <dbReference type="ARBA" id="ARBA00022475"/>
    </source>
</evidence>
<dbReference type="HOGENOM" id="CLU_001265_39_6_2"/>
<dbReference type="Pfam" id="PF07690">
    <property type="entry name" value="MFS_1"/>
    <property type="match status" value="1"/>
</dbReference>
<evidence type="ECO:0000313" key="10">
    <source>
        <dbReference type="Proteomes" id="UP000002654"/>
    </source>
</evidence>
<feature type="transmembrane region" description="Helical" evidence="7">
    <location>
        <begin position="57"/>
        <end position="74"/>
    </location>
</feature>
<protein>
    <submittedName>
        <fullName evidence="9">Major facilitator superfamily permease</fullName>
    </submittedName>
</protein>
<reference evidence="9 10" key="1">
    <citation type="journal article" date="2011" name="PLoS ONE">
        <title>The complete genome sequence of Thermoproteus tenax: a physiologically versatile member of the Crenarchaeota.</title>
        <authorList>
            <person name="Siebers B."/>
            <person name="Zaparty M."/>
            <person name="Raddatz G."/>
            <person name="Tjaden B."/>
            <person name="Albers S.V."/>
            <person name="Bell S.D."/>
            <person name="Blombach F."/>
            <person name="Kletzin A."/>
            <person name="Kyrpides N."/>
            <person name="Lanz C."/>
            <person name="Plagens A."/>
            <person name="Rampp M."/>
            <person name="Rosinus A."/>
            <person name="von Jan M."/>
            <person name="Makarova K.S."/>
            <person name="Klenk H.P."/>
            <person name="Schuster S.C."/>
            <person name="Hensel R."/>
        </authorList>
    </citation>
    <scope>NUCLEOTIDE SEQUENCE [LARGE SCALE GENOMIC DNA]</scope>
    <source>
        <strain evidence="10">ATCC 35583 / DSM 2078 / JCM 9277 / NBRC 100435 / Kra 1</strain>
    </source>
</reference>
<dbReference type="PROSITE" id="PS50850">
    <property type="entry name" value="MFS"/>
    <property type="match status" value="1"/>
</dbReference>
<dbReference type="InterPro" id="IPR005829">
    <property type="entry name" value="Sugar_transporter_CS"/>
</dbReference>
<dbReference type="InterPro" id="IPR011701">
    <property type="entry name" value="MFS"/>
</dbReference>
<organism evidence="9 10">
    <name type="scientific">Thermoproteus tenax (strain ATCC 35583 / DSM 2078 / JCM 9277 / NBRC 100435 / Kra 1)</name>
    <dbReference type="NCBI Taxonomy" id="768679"/>
    <lineage>
        <taxon>Archaea</taxon>
        <taxon>Thermoproteota</taxon>
        <taxon>Thermoprotei</taxon>
        <taxon>Thermoproteales</taxon>
        <taxon>Thermoproteaceae</taxon>
        <taxon>Thermoproteus</taxon>
    </lineage>
</organism>
<keyword evidence="6 7" id="KW-0472">Membrane</keyword>
<dbReference type="InterPro" id="IPR036259">
    <property type="entry name" value="MFS_trans_sf"/>
</dbReference>
<feature type="transmembrane region" description="Helical" evidence="7">
    <location>
        <begin position="198"/>
        <end position="217"/>
    </location>
</feature>
<comment type="subcellular location">
    <subcellularLocation>
        <location evidence="1">Cell membrane</location>
        <topology evidence="1">Multi-pass membrane protein</topology>
    </subcellularLocation>
</comment>
<evidence type="ECO:0000256" key="2">
    <source>
        <dbReference type="ARBA" id="ARBA00022448"/>
    </source>
</evidence>
<sequence length="272" mass="30304">MPKIQWSPEHYKWPPKAWMAISSQFIGFMMDAYDLILVTALTPILAAVLLPPSLSKTTVGLLITLVGYAFALIGRPLGSAIFGNYADKIGRRDTLMITILGYGIMSALTAAIPTYAQVGWWAFWIYAALRFIFGIFVGGEYAAGHPFAMEYSAPRWRGFVSGLVQSGFTWGTALGGFVVSSFYAIFGQSAMQAYAWRYVFLTGLVPVVIAFIIRVTMPDTPVFTEAKEKGQLEKIPFFSLFRPPVLWTFLQVFLLMTGLFFSSYTPCLILQR</sequence>
<feature type="transmembrane region" description="Helical" evidence="7">
    <location>
        <begin position="32"/>
        <end position="50"/>
    </location>
</feature>
<feature type="domain" description="Major facilitator superfamily (MFS) profile" evidence="8">
    <location>
        <begin position="20"/>
        <end position="272"/>
    </location>
</feature>
<dbReference type="PANTHER" id="PTHR43045:SF1">
    <property type="entry name" value="SHIKIMATE TRANSPORTER"/>
    <property type="match status" value="1"/>
</dbReference>
<dbReference type="AlphaFoldDB" id="G4RK36"/>
<feature type="transmembrane region" description="Helical" evidence="7">
    <location>
        <begin position="94"/>
        <end position="116"/>
    </location>
</feature>
<proteinExistence type="predicted"/>
<evidence type="ECO:0000256" key="5">
    <source>
        <dbReference type="ARBA" id="ARBA00022989"/>
    </source>
</evidence>
<keyword evidence="5 7" id="KW-1133">Transmembrane helix</keyword>
<dbReference type="GO" id="GO:0022857">
    <property type="term" value="F:transmembrane transporter activity"/>
    <property type="evidence" value="ECO:0007669"/>
    <property type="project" value="InterPro"/>
</dbReference>
<keyword evidence="3" id="KW-1003">Cell membrane</keyword>
<evidence type="ECO:0000256" key="7">
    <source>
        <dbReference type="SAM" id="Phobius"/>
    </source>
</evidence>
<keyword evidence="2" id="KW-0813">Transport</keyword>
<evidence type="ECO:0000256" key="1">
    <source>
        <dbReference type="ARBA" id="ARBA00004651"/>
    </source>
</evidence>
<feature type="transmembrane region" description="Helical" evidence="7">
    <location>
        <begin position="246"/>
        <end position="270"/>
    </location>
</feature>
<keyword evidence="10" id="KW-1185">Reference proteome</keyword>
<dbReference type="PATRIC" id="fig|768679.9.peg.1311"/>
<dbReference type="GO" id="GO:0005886">
    <property type="term" value="C:plasma membrane"/>
    <property type="evidence" value="ECO:0007669"/>
    <property type="project" value="UniProtKB-SubCell"/>
</dbReference>
<dbReference type="RefSeq" id="WP_014127186.1">
    <property type="nucleotide sequence ID" value="NC_016070.1"/>
</dbReference>
<gene>
    <name evidence="9" type="ordered locus">TTX_1296</name>
</gene>
<evidence type="ECO:0000259" key="8">
    <source>
        <dbReference type="PROSITE" id="PS50850"/>
    </source>
</evidence>
<dbReference type="InterPro" id="IPR020846">
    <property type="entry name" value="MFS_dom"/>
</dbReference>
<dbReference type="PROSITE" id="PS00217">
    <property type="entry name" value="SUGAR_TRANSPORT_2"/>
    <property type="match status" value="1"/>
</dbReference>
<dbReference type="eggNOG" id="arCOG02689">
    <property type="taxonomic scope" value="Archaea"/>
</dbReference>
<name>G4RK36_THETK</name>
<dbReference type="Proteomes" id="UP000002654">
    <property type="component" value="Chromosome"/>
</dbReference>
<accession>G4RK36</accession>
<dbReference type="PANTHER" id="PTHR43045">
    <property type="entry name" value="SHIKIMATE TRANSPORTER"/>
    <property type="match status" value="1"/>
</dbReference>
<dbReference type="EMBL" id="FN869859">
    <property type="protein sequence ID" value="CCC81931.1"/>
    <property type="molecule type" value="Genomic_DNA"/>
</dbReference>
<evidence type="ECO:0000313" key="9">
    <source>
        <dbReference type="EMBL" id="CCC81931.1"/>
    </source>
</evidence>
<dbReference type="SUPFAM" id="SSF103473">
    <property type="entry name" value="MFS general substrate transporter"/>
    <property type="match status" value="1"/>
</dbReference>
<evidence type="ECO:0000256" key="6">
    <source>
        <dbReference type="ARBA" id="ARBA00023136"/>
    </source>
</evidence>
<dbReference type="KEGG" id="ttn:TTX_1296"/>
<feature type="transmembrane region" description="Helical" evidence="7">
    <location>
        <begin position="163"/>
        <end position="186"/>
    </location>
</feature>